<protein>
    <submittedName>
        <fullName evidence="2">Transcriptional regulator, PaaX family</fullName>
    </submittedName>
</protein>
<dbReference type="InterPro" id="IPR048846">
    <property type="entry name" value="PaaX-like_central"/>
</dbReference>
<organism evidence="2 3">
    <name type="scientific">Candidatus Giovannonibacteria bacterium GW2011_GWA2_44_13b</name>
    <dbReference type="NCBI Taxonomy" id="1618647"/>
    <lineage>
        <taxon>Bacteria</taxon>
        <taxon>Candidatus Giovannoniibacteriota</taxon>
    </lineage>
</organism>
<feature type="domain" description="Transcriptional repressor PaaX-like central Cas2-like" evidence="1">
    <location>
        <begin position="103"/>
        <end position="175"/>
    </location>
</feature>
<evidence type="ECO:0000313" key="3">
    <source>
        <dbReference type="Proteomes" id="UP000034736"/>
    </source>
</evidence>
<dbReference type="Gene3D" id="3.30.70.2650">
    <property type="match status" value="1"/>
</dbReference>
<dbReference type="AlphaFoldDB" id="A0A0G1H202"/>
<dbReference type="Proteomes" id="UP000034736">
    <property type="component" value="Unassembled WGS sequence"/>
</dbReference>
<name>A0A0G1H202_9BACT</name>
<comment type="caution">
    <text evidence="2">The sequence shown here is derived from an EMBL/GenBank/DDBJ whole genome shotgun (WGS) entry which is preliminary data.</text>
</comment>
<evidence type="ECO:0000259" key="1">
    <source>
        <dbReference type="Pfam" id="PF20803"/>
    </source>
</evidence>
<evidence type="ECO:0000313" key="2">
    <source>
        <dbReference type="EMBL" id="KKT40885.1"/>
    </source>
</evidence>
<sequence length="181" mass="21349">MRKGEKIKEILTTLAAGTLATLEILDEIWPYTTKSRYSNKKRQFRANHNSIEMHKFYNLLDYLKKEKLVEKKTAGNGIFWKITSDGLNKLKVMKEQAINYDTENDGKLKIIVFDVPEKERRKRAWLREALSFLGFKILQQSVWIGKNKIPEQFLFDLRQKNLLPYIHIMEVSRSGTVRELT</sequence>
<dbReference type="EMBL" id="LCHU01000016">
    <property type="protein sequence ID" value="KKT40885.1"/>
    <property type="molecule type" value="Genomic_DNA"/>
</dbReference>
<accession>A0A0G1H202</accession>
<gene>
    <name evidence="2" type="ORF">UW30_C0016G0016</name>
</gene>
<dbReference type="Pfam" id="PF20803">
    <property type="entry name" value="PaaX_M"/>
    <property type="match status" value="1"/>
</dbReference>
<reference evidence="2 3" key="1">
    <citation type="journal article" date="2015" name="Nature">
        <title>rRNA introns, odd ribosomes, and small enigmatic genomes across a large radiation of phyla.</title>
        <authorList>
            <person name="Brown C.T."/>
            <person name="Hug L.A."/>
            <person name="Thomas B.C."/>
            <person name="Sharon I."/>
            <person name="Castelle C.J."/>
            <person name="Singh A."/>
            <person name="Wilkins M.J."/>
            <person name="Williams K.H."/>
            <person name="Banfield J.F."/>
        </authorList>
    </citation>
    <scope>NUCLEOTIDE SEQUENCE [LARGE SCALE GENOMIC DNA]</scope>
</reference>
<proteinExistence type="predicted"/>